<dbReference type="PANTHER" id="PTHR14969">
    <property type="entry name" value="SPHINGOSINE-1-PHOSPHATE PHOSPHOHYDROLASE"/>
    <property type="match status" value="1"/>
</dbReference>
<sequence length="202" mass="22135">MPPIRVDKFDVVVFRALNQHAGSIPVLDAIMTFLAEYALELDALWLIVAWFTLPREDEEKRHALVVAVAGGALALLVNVVIGTLWYRARPFTYAGFGAHKLIPHSADGSFPSDHTSGGFGIASALWGQGPRWLCWTFTICSTVVAVARIYVGVHWPTDVIAGMVIGIGAGRLAHGFSRPLRVVTNLGLRMFRMGQYAGHLRR</sequence>
<gene>
    <name evidence="3" type="ORF">K1I37_12825</name>
</gene>
<dbReference type="EMBL" id="CP080467">
    <property type="protein sequence ID" value="UNO47582.1"/>
    <property type="molecule type" value="Genomic_DNA"/>
</dbReference>
<dbReference type="KEGG" id="aaco:K1I37_12825"/>
<evidence type="ECO:0000313" key="3">
    <source>
        <dbReference type="EMBL" id="UNO47582.1"/>
    </source>
</evidence>
<dbReference type="CDD" id="cd03385">
    <property type="entry name" value="PAP2_BcrC_like"/>
    <property type="match status" value="1"/>
</dbReference>
<keyword evidence="1" id="KW-0812">Transmembrane</keyword>
<evidence type="ECO:0000256" key="1">
    <source>
        <dbReference type="SAM" id="Phobius"/>
    </source>
</evidence>
<protein>
    <submittedName>
        <fullName evidence="3">Undecaprenyl-diphosphatase</fullName>
    </submittedName>
</protein>
<dbReference type="AlphaFoldDB" id="A0A9E6ZF49"/>
<dbReference type="PANTHER" id="PTHR14969:SF13">
    <property type="entry name" value="AT30094P"/>
    <property type="match status" value="1"/>
</dbReference>
<dbReference type="Proteomes" id="UP000829401">
    <property type="component" value="Chromosome"/>
</dbReference>
<feature type="transmembrane region" description="Helical" evidence="1">
    <location>
        <begin position="29"/>
        <end position="51"/>
    </location>
</feature>
<dbReference type="RefSeq" id="WP_201766379.1">
    <property type="nucleotide sequence ID" value="NZ_AURB01000101.1"/>
</dbReference>
<dbReference type="SUPFAM" id="SSF48317">
    <property type="entry name" value="Acid phosphatase/Vanadium-dependent haloperoxidase"/>
    <property type="match status" value="1"/>
</dbReference>
<name>A0A9E6ZF49_ALIAG</name>
<dbReference type="Pfam" id="PF01569">
    <property type="entry name" value="PAP2"/>
    <property type="match status" value="1"/>
</dbReference>
<dbReference type="InterPro" id="IPR036938">
    <property type="entry name" value="PAP2/HPO_sf"/>
</dbReference>
<keyword evidence="4" id="KW-1185">Reference proteome</keyword>
<organism evidence="3 4">
    <name type="scientific">Alicyclobacillus acidoterrestris (strain ATCC 49025 / DSM 3922 / CIP 106132 / NCIMB 13137 / GD3B)</name>
    <dbReference type="NCBI Taxonomy" id="1356854"/>
    <lineage>
        <taxon>Bacteria</taxon>
        <taxon>Bacillati</taxon>
        <taxon>Bacillota</taxon>
        <taxon>Bacilli</taxon>
        <taxon>Bacillales</taxon>
        <taxon>Alicyclobacillaceae</taxon>
        <taxon>Alicyclobacillus</taxon>
    </lineage>
</organism>
<dbReference type="InterPro" id="IPR033879">
    <property type="entry name" value="UPP_Pase"/>
</dbReference>
<evidence type="ECO:0000313" key="4">
    <source>
        <dbReference type="Proteomes" id="UP000829401"/>
    </source>
</evidence>
<dbReference type="SMART" id="SM00014">
    <property type="entry name" value="acidPPc"/>
    <property type="match status" value="1"/>
</dbReference>
<dbReference type="GO" id="GO:0050380">
    <property type="term" value="F:undecaprenyl-diphosphatase activity"/>
    <property type="evidence" value="ECO:0007669"/>
    <property type="project" value="InterPro"/>
</dbReference>
<accession>A0A9E6ZF49</accession>
<feature type="domain" description="Phosphatidic acid phosphatase type 2/haloperoxidase" evidence="2">
    <location>
        <begin position="64"/>
        <end position="174"/>
    </location>
</feature>
<dbReference type="GO" id="GO:0005886">
    <property type="term" value="C:plasma membrane"/>
    <property type="evidence" value="ECO:0007669"/>
    <property type="project" value="InterPro"/>
</dbReference>
<evidence type="ECO:0000259" key="2">
    <source>
        <dbReference type="SMART" id="SM00014"/>
    </source>
</evidence>
<reference evidence="4" key="1">
    <citation type="journal article" date="2022" name="G3 (Bethesda)">
        <title>Unveiling the complete genome sequence of Alicyclobacillus acidoterrestris DSM 3922T, a taint-producing strain.</title>
        <authorList>
            <person name="Leonardo I.C."/>
            <person name="Barreto Crespo M.T."/>
            <person name="Gaspar F.B."/>
        </authorList>
    </citation>
    <scope>NUCLEOTIDE SEQUENCE [LARGE SCALE GENOMIC DNA]</scope>
    <source>
        <strain evidence="4">DSM 3922</strain>
    </source>
</reference>
<dbReference type="Gene3D" id="1.20.144.10">
    <property type="entry name" value="Phosphatidic acid phosphatase type 2/haloperoxidase"/>
    <property type="match status" value="1"/>
</dbReference>
<keyword evidence="1" id="KW-0472">Membrane</keyword>
<dbReference type="InterPro" id="IPR000326">
    <property type="entry name" value="PAP2/HPO"/>
</dbReference>
<feature type="transmembrane region" description="Helical" evidence="1">
    <location>
        <begin position="63"/>
        <end position="86"/>
    </location>
</feature>
<proteinExistence type="predicted"/>
<keyword evidence="1" id="KW-1133">Transmembrane helix</keyword>